<dbReference type="Pfam" id="PF00005">
    <property type="entry name" value="ABC_tran"/>
    <property type="match status" value="1"/>
</dbReference>
<dbReference type="InterPro" id="IPR017871">
    <property type="entry name" value="ABC_transporter-like_CS"/>
</dbReference>
<evidence type="ECO:0000256" key="8">
    <source>
        <dbReference type="ARBA" id="ARBA00023004"/>
    </source>
</evidence>
<dbReference type="InterPro" id="IPR051535">
    <property type="entry name" value="Siderophore_ABC-ATPase"/>
</dbReference>
<keyword evidence="6" id="KW-0547">Nucleotide-binding</keyword>
<dbReference type="EMBL" id="CAJHCP010000005">
    <property type="protein sequence ID" value="CAD6530411.1"/>
    <property type="molecule type" value="Genomic_DNA"/>
</dbReference>
<organism evidence="13 14">
    <name type="scientific">Paraburkholderia metrosideri</name>
    <dbReference type="NCBI Taxonomy" id="580937"/>
    <lineage>
        <taxon>Bacteria</taxon>
        <taxon>Pseudomonadati</taxon>
        <taxon>Pseudomonadota</taxon>
        <taxon>Betaproteobacteria</taxon>
        <taxon>Burkholderiales</taxon>
        <taxon>Burkholderiaceae</taxon>
        <taxon>Paraburkholderia</taxon>
    </lineage>
</organism>
<dbReference type="Gene3D" id="3.40.50.300">
    <property type="entry name" value="P-loop containing nucleotide triphosphate hydrolases"/>
    <property type="match status" value="1"/>
</dbReference>
<keyword evidence="3" id="KW-1003">Cell membrane</keyword>
<feature type="domain" description="ABC transporter" evidence="12">
    <location>
        <begin position="35"/>
        <end position="271"/>
    </location>
</feature>
<reference evidence="13 14" key="1">
    <citation type="submission" date="2020-10" db="EMBL/GenBank/DDBJ databases">
        <authorList>
            <person name="Peeters C."/>
        </authorList>
    </citation>
    <scope>NUCLEOTIDE SEQUENCE [LARGE SCALE GENOMIC DNA]</scope>
    <source>
        <strain evidence="13 14">LMG 28140</strain>
    </source>
</reference>
<keyword evidence="9" id="KW-0406">Ion transport</keyword>
<evidence type="ECO:0000256" key="6">
    <source>
        <dbReference type="ARBA" id="ARBA00022741"/>
    </source>
</evidence>
<evidence type="ECO:0000256" key="7">
    <source>
        <dbReference type="ARBA" id="ARBA00022840"/>
    </source>
</evidence>
<evidence type="ECO:0000256" key="3">
    <source>
        <dbReference type="ARBA" id="ARBA00022475"/>
    </source>
</evidence>
<proteinExistence type="predicted"/>
<keyword evidence="5" id="KW-0997">Cell inner membrane</keyword>
<evidence type="ECO:0000256" key="2">
    <source>
        <dbReference type="ARBA" id="ARBA00022448"/>
    </source>
</evidence>
<evidence type="ECO:0000313" key="14">
    <source>
        <dbReference type="Proteomes" id="UP000598032"/>
    </source>
</evidence>
<evidence type="ECO:0000259" key="12">
    <source>
        <dbReference type="PROSITE" id="PS50893"/>
    </source>
</evidence>
<dbReference type="SUPFAM" id="SSF52540">
    <property type="entry name" value="P-loop containing nucleoside triphosphate hydrolases"/>
    <property type="match status" value="1"/>
</dbReference>
<dbReference type="InterPro" id="IPR003439">
    <property type="entry name" value="ABC_transporter-like_ATP-bd"/>
</dbReference>
<dbReference type="Proteomes" id="UP000598032">
    <property type="component" value="Unassembled WGS sequence"/>
</dbReference>
<comment type="subcellular location">
    <subcellularLocation>
        <location evidence="1">Cell membrane</location>
        <topology evidence="1">Peripheral membrane protein</topology>
    </subcellularLocation>
</comment>
<keyword evidence="8" id="KW-0408">Iron</keyword>
<dbReference type="InterPro" id="IPR003593">
    <property type="entry name" value="AAA+_ATPase"/>
</dbReference>
<evidence type="ECO:0000256" key="1">
    <source>
        <dbReference type="ARBA" id="ARBA00004202"/>
    </source>
</evidence>
<evidence type="ECO:0000313" key="13">
    <source>
        <dbReference type="EMBL" id="CAD6530411.1"/>
    </source>
</evidence>
<feature type="region of interest" description="Disordered" evidence="11">
    <location>
        <begin position="1"/>
        <end position="25"/>
    </location>
</feature>
<keyword evidence="4" id="KW-0410">Iron transport</keyword>
<dbReference type="GO" id="GO:0005524">
    <property type="term" value="F:ATP binding"/>
    <property type="evidence" value="ECO:0007669"/>
    <property type="project" value="UniProtKB-KW"/>
</dbReference>
<keyword evidence="2" id="KW-0813">Transport</keyword>
<keyword evidence="10" id="KW-0472">Membrane</keyword>
<evidence type="ECO:0000256" key="10">
    <source>
        <dbReference type="ARBA" id="ARBA00023136"/>
    </source>
</evidence>
<dbReference type="PANTHER" id="PTHR42771">
    <property type="entry name" value="IRON(3+)-HYDROXAMATE IMPORT ATP-BINDING PROTEIN FHUC"/>
    <property type="match status" value="1"/>
</dbReference>
<dbReference type="InterPro" id="IPR027417">
    <property type="entry name" value="P-loop_NTPase"/>
</dbReference>
<sequence length="288" mass="31235">MNQTPYTIMPPGELSHAASGESARASRDDTLSAAWKLEQVGFVAGERTLLHPLDLTLDACSVTGLIGHNGSGKSTLIKLLARQQQPASGTLSFAGKPLHAWDNRAFAREVAYLPQQLPNADGMTVRELVALGRYPWHGALGRFTAQDRERVDEAMSVTDVAHYADRAVDSLSGGERQRAWLAMLVAQDCRCMLLDEPTSALDVGHQLAVLDLVRTLCVTRGMSAVVVLHDVNMAARFCDHIVALRAGRLLMRVPAAQVMDAKQLETIYGVPMGVITDPRSGHTMSFPL</sequence>
<dbReference type="CDD" id="cd03214">
    <property type="entry name" value="ABC_Iron-Siderophores_B12_Hemin"/>
    <property type="match status" value="1"/>
</dbReference>
<comment type="caution">
    <text evidence="13">The sequence shown here is derived from an EMBL/GenBank/DDBJ whole genome shotgun (WGS) entry which is preliminary data.</text>
</comment>
<name>A0ABM8NKK7_9BURK</name>
<dbReference type="PANTHER" id="PTHR42771:SF2">
    <property type="entry name" value="IRON(3+)-HYDROXAMATE IMPORT ATP-BINDING PROTEIN FHUC"/>
    <property type="match status" value="1"/>
</dbReference>
<dbReference type="PROSITE" id="PS50893">
    <property type="entry name" value="ABC_TRANSPORTER_2"/>
    <property type="match status" value="1"/>
</dbReference>
<protein>
    <submittedName>
        <fullName evidence="13">Iron(3+)-hydroxamate import ATP-binding protein FhuC</fullName>
    </submittedName>
</protein>
<dbReference type="RefSeq" id="WP_236591745.1">
    <property type="nucleotide sequence ID" value="NZ_CAJHCP010000005.1"/>
</dbReference>
<dbReference type="SMART" id="SM00382">
    <property type="entry name" value="AAA"/>
    <property type="match status" value="1"/>
</dbReference>
<evidence type="ECO:0000256" key="11">
    <source>
        <dbReference type="SAM" id="MobiDB-lite"/>
    </source>
</evidence>
<gene>
    <name evidence="13" type="primary">fhuC_2</name>
    <name evidence="13" type="ORF">LMG28140_02342</name>
</gene>
<evidence type="ECO:0000256" key="9">
    <source>
        <dbReference type="ARBA" id="ARBA00023065"/>
    </source>
</evidence>
<evidence type="ECO:0000256" key="4">
    <source>
        <dbReference type="ARBA" id="ARBA00022496"/>
    </source>
</evidence>
<keyword evidence="7 13" id="KW-0067">ATP-binding</keyword>
<evidence type="ECO:0000256" key="5">
    <source>
        <dbReference type="ARBA" id="ARBA00022519"/>
    </source>
</evidence>
<dbReference type="PROSITE" id="PS00211">
    <property type="entry name" value="ABC_TRANSPORTER_1"/>
    <property type="match status" value="1"/>
</dbReference>
<keyword evidence="14" id="KW-1185">Reference proteome</keyword>
<accession>A0ABM8NKK7</accession>